<reference evidence="3 4" key="1">
    <citation type="submission" date="2023-07" db="EMBL/GenBank/DDBJ databases">
        <title>Sequencing the genomes of 1000 actinobacteria strains.</title>
        <authorList>
            <person name="Klenk H.-P."/>
        </authorList>
    </citation>
    <scope>NUCLEOTIDE SEQUENCE [LARGE SCALE GENOMIC DNA]</scope>
    <source>
        <strain evidence="3 4">DSM 43749</strain>
    </source>
</reference>
<feature type="compositionally biased region" description="Polar residues" evidence="1">
    <location>
        <begin position="441"/>
        <end position="455"/>
    </location>
</feature>
<proteinExistence type="predicted"/>
<evidence type="ECO:0000313" key="4">
    <source>
        <dbReference type="Proteomes" id="UP001268819"/>
    </source>
</evidence>
<dbReference type="Proteomes" id="UP001268819">
    <property type="component" value="Unassembled WGS sequence"/>
</dbReference>
<sequence length="494" mass="55197">MALVRPVIEDFAADMFGGFARRDQRGKGELYLRGLLLDGKRKSMQPMGERLGVDHQRLQQFVTTSTWDHVEVRRRLTVWARDFVDPDACAVDDTAFPKDGVSSPGVARMYCGALGKRANCQVGVSVHAVTDWASAALDWRLFLPESWDDRKATDPDTAAETRRRRERCAIPEDQRHREKWRLALDMIDELAGWGLPARPVVADAGYGDASGFRQGLTDRGLTYAVAVNPIATAHPAAAVPVTPAYGGVGRRPEPRYPDPPVDLKTLVMATGRSAGKFVVWRHGSHKSPANPTGRMRSRFLALRVRPANRHIPRNPDGSLPECWLLAEWPTGAAEPTDYWLSTLPPDIRLRDLVRIAKIRWRIEHDYRELKDGLGLDHFEGRSWLGWHRHVTLASVAQAICTKLRRTPKPLRRADALRRPAPPPTLTRGLDRPLPHLPTTRPDPNTTNKSAAQQHLTKSYYSITDTDIRVGADKTYKTSAIRSAPLTATSDAIFA</sequence>
<evidence type="ECO:0000259" key="2">
    <source>
        <dbReference type="Pfam" id="PF13546"/>
    </source>
</evidence>
<dbReference type="PANTHER" id="PTHR33627">
    <property type="entry name" value="TRANSPOSASE"/>
    <property type="match status" value="1"/>
</dbReference>
<dbReference type="NCBIfam" id="NF033540">
    <property type="entry name" value="transpos_IS701"/>
    <property type="match status" value="1"/>
</dbReference>
<dbReference type="InterPro" id="IPR039365">
    <property type="entry name" value="IS701-like"/>
</dbReference>
<dbReference type="EMBL" id="JAVDSG010000001">
    <property type="protein sequence ID" value="MDR6593527.1"/>
    <property type="molecule type" value="Genomic_DNA"/>
</dbReference>
<protein>
    <submittedName>
        <fullName evidence="3">SRSO17 transposase</fullName>
    </submittedName>
</protein>
<dbReference type="InterPro" id="IPR038721">
    <property type="entry name" value="IS701-like_DDE_dom"/>
</dbReference>
<dbReference type="Pfam" id="PF13546">
    <property type="entry name" value="DDE_5"/>
    <property type="match status" value="1"/>
</dbReference>
<accession>A0ABU1PSA3</accession>
<keyword evidence="4" id="KW-1185">Reference proteome</keyword>
<name>A0ABU1PSA3_9PSEU</name>
<organism evidence="3 4">
    <name type="scientific">Saccharothrix longispora</name>
    <dbReference type="NCBI Taxonomy" id="33920"/>
    <lineage>
        <taxon>Bacteria</taxon>
        <taxon>Bacillati</taxon>
        <taxon>Actinomycetota</taxon>
        <taxon>Actinomycetes</taxon>
        <taxon>Pseudonocardiales</taxon>
        <taxon>Pseudonocardiaceae</taxon>
        <taxon>Saccharothrix</taxon>
    </lineage>
</organism>
<dbReference type="SUPFAM" id="SSF53098">
    <property type="entry name" value="Ribonuclease H-like"/>
    <property type="match status" value="1"/>
</dbReference>
<evidence type="ECO:0000256" key="1">
    <source>
        <dbReference type="SAM" id="MobiDB-lite"/>
    </source>
</evidence>
<dbReference type="InterPro" id="IPR012337">
    <property type="entry name" value="RNaseH-like_sf"/>
</dbReference>
<feature type="domain" description="Transposase IS701-like DDE" evidence="2">
    <location>
        <begin position="15"/>
        <end position="286"/>
    </location>
</feature>
<comment type="caution">
    <text evidence="3">The sequence shown here is derived from an EMBL/GenBank/DDBJ whole genome shotgun (WGS) entry which is preliminary data.</text>
</comment>
<feature type="region of interest" description="Disordered" evidence="1">
    <location>
        <begin position="410"/>
        <end position="455"/>
    </location>
</feature>
<gene>
    <name evidence="3" type="ORF">J2S66_001911</name>
</gene>
<evidence type="ECO:0000313" key="3">
    <source>
        <dbReference type="EMBL" id="MDR6593527.1"/>
    </source>
</evidence>
<dbReference type="PANTHER" id="PTHR33627:SF1">
    <property type="entry name" value="TRANSPOSASE"/>
    <property type="match status" value="1"/>
</dbReference>